<dbReference type="GeneID" id="87953070"/>
<dbReference type="Proteomes" id="UP001329825">
    <property type="component" value="Chromosome 1"/>
</dbReference>
<protein>
    <recommendedName>
        <fullName evidence="6">FAD/NAD(P)-binding domain-containing protein</fullName>
    </recommendedName>
</protein>
<dbReference type="Gene3D" id="3.50.50.100">
    <property type="match status" value="1"/>
</dbReference>
<sequence length="422" mass="45326">MARETYENIVIIGASVAGHALANELIPIIPRTHRILLIDALDYSFYPIAALRASVVPGWEDKIVVPLKTSTVFTEFSQHQVIAPNKVVELRKNSIILEKPFEGSTELPFFKAVVATGSTQPSPMRPSADWTGINDYKKALINSQEETKKAKKIVIVGGGTVGVEWAGEVRAAYPDKEITIVHNRSSLLAPDSNGKSTNTTPESWSSPPTAPKLSKSLVSLAEQNKVKLILNDKVIIPKHQVSQGEWDGSFGRQKRGLVRVKTEKGKTIEADYVFLSIGNKPNSTLVRKADSNAVEGSGLIRVDDNLKVAATSDSSPLSGNNYYAIGDCTAAPGFKTAYLGGVQGKVVATNLVNEIKGKALTKYSPGTFTGLVVPFGPELGAGSITLPYLGTWAVGNGMVKSLKGKGLFIDMFLKSFKGSEKV</sequence>
<dbReference type="EMBL" id="CP141881">
    <property type="protein sequence ID" value="WRT64012.1"/>
    <property type="molecule type" value="Genomic_DNA"/>
</dbReference>
<evidence type="ECO:0000256" key="5">
    <source>
        <dbReference type="SAM" id="MobiDB-lite"/>
    </source>
</evidence>
<evidence type="ECO:0000313" key="7">
    <source>
        <dbReference type="EMBL" id="WRT64012.1"/>
    </source>
</evidence>
<evidence type="ECO:0000256" key="2">
    <source>
        <dbReference type="ARBA" id="ARBA00022630"/>
    </source>
</evidence>
<dbReference type="SUPFAM" id="SSF51905">
    <property type="entry name" value="FAD/NAD(P)-binding domain"/>
    <property type="match status" value="1"/>
</dbReference>
<name>A0ABZ1CQK3_9TREE</name>
<evidence type="ECO:0000313" key="8">
    <source>
        <dbReference type="Proteomes" id="UP001329825"/>
    </source>
</evidence>
<evidence type="ECO:0000256" key="4">
    <source>
        <dbReference type="ARBA" id="ARBA00023002"/>
    </source>
</evidence>
<dbReference type="InterPro" id="IPR023753">
    <property type="entry name" value="FAD/NAD-binding_dom"/>
</dbReference>
<dbReference type="InterPro" id="IPR036188">
    <property type="entry name" value="FAD/NAD-bd_sf"/>
</dbReference>
<keyword evidence="8" id="KW-1185">Reference proteome</keyword>
<keyword evidence="3" id="KW-0274">FAD</keyword>
<feature type="domain" description="FAD/NAD(P)-binding" evidence="6">
    <location>
        <begin position="8"/>
        <end position="337"/>
    </location>
</feature>
<feature type="region of interest" description="Disordered" evidence="5">
    <location>
        <begin position="187"/>
        <end position="212"/>
    </location>
</feature>
<keyword evidence="4" id="KW-0560">Oxidoreductase</keyword>
<evidence type="ECO:0000256" key="1">
    <source>
        <dbReference type="ARBA" id="ARBA00006442"/>
    </source>
</evidence>
<dbReference type="PANTHER" id="PTHR43735">
    <property type="entry name" value="APOPTOSIS-INDUCING FACTOR 1"/>
    <property type="match status" value="1"/>
</dbReference>
<accession>A0ABZ1CQK3</accession>
<proteinExistence type="inferred from homology"/>
<comment type="similarity">
    <text evidence="1">Belongs to the FAD-dependent oxidoreductase family.</text>
</comment>
<dbReference type="RefSeq" id="XP_062788752.1">
    <property type="nucleotide sequence ID" value="XM_062932701.1"/>
</dbReference>
<keyword evidence="2" id="KW-0285">Flavoprotein</keyword>
<dbReference type="PANTHER" id="PTHR43735:SF3">
    <property type="entry name" value="FERROPTOSIS SUPPRESSOR PROTEIN 1"/>
    <property type="match status" value="1"/>
</dbReference>
<dbReference type="PRINTS" id="PR00368">
    <property type="entry name" value="FADPNR"/>
</dbReference>
<feature type="compositionally biased region" description="Polar residues" evidence="5">
    <location>
        <begin position="193"/>
        <end position="207"/>
    </location>
</feature>
<evidence type="ECO:0000256" key="3">
    <source>
        <dbReference type="ARBA" id="ARBA00022827"/>
    </source>
</evidence>
<dbReference type="Pfam" id="PF07992">
    <property type="entry name" value="Pyr_redox_2"/>
    <property type="match status" value="1"/>
</dbReference>
<gene>
    <name evidence="7" type="ORF">IL334_000939</name>
</gene>
<organism evidence="7 8">
    <name type="scientific">Kwoniella shivajii</name>
    <dbReference type="NCBI Taxonomy" id="564305"/>
    <lineage>
        <taxon>Eukaryota</taxon>
        <taxon>Fungi</taxon>
        <taxon>Dikarya</taxon>
        <taxon>Basidiomycota</taxon>
        <taxon>Agaricomycotina</taxon>
        <taxon>Tremellomycetes</taxon>
        <taxon>Tremellales</taxon>
        <taxon>Cryptococcaceae</taxon>
        <taxon>Kwoniella</taxon>
    </lineage>
</organism>
<reference evidence="7 8" key="1">
    <citation type="submission" date="2024-01" db="EMBL/GenBank/DDBJ databases">
        <title>Comparative genomics of Cryptococcus and Kwoniella reveals pathogenesis evolution and contrasting modes of karyotype evolution via chromosome fusion or intercentromeric recombination.</title>
        <authorList>
            <person name="Coelho M.A."/>
            <person name="David-Palma M."/>
            <person name="Shea T."/>
            <person name="Bowers K."/>
            <person name="McGinley-Smith S."/>
            <person name="Mohammad A.W."/>
            <person name="Gnirke A."/>
            <person name="Yurkov A.M."/>
            <person name="Nowrousian M."/>
            <person name="Sun S."/>
            <person name="Cuomo C.A."/>
            <person name="Heitman J."/>
        </authorList>
    </citation>
    <scope>NUCLEOTIDE SEQUENCE [LARGE SCALE GENOMIC DNA]</scope>
    <source>
        <strain evidence="7">CBS 11374</strain>
    </source>
</reference>
<evidence type="ECO:0000259" key="6">
    <source>
        <dbReference type="Pfam" id="PF07992"/>
    </source>
</evidence>